<name>A0A1M7BNU9_9FLAO</name>
<dbReference type="InterPro" id="IPR051013">
    <property type="entry name" value="MBL_superfamily_lactonases"/>
</dbReference>
<evidence type="ECO:0000259" key="5">
    <source>
        <dbReference type="SMART" id="SM00849"/>
    </source>
</evidence>
<evidence type="ECO:0000256" key="3">
    <source>
        <dbReference type="ARBA" id="ARBA00022801"/>
    </source>
</evidence>
<gene>
    <name evidence="6" type="ORF">GCM10010984_20680</name>
    <name evidence="7" type="ORF">SAMN05443634_11175</name>
</gene>
<reference evidence="7" key="2">
    <citation type="submission" date="2016-11" db="EMBL/GenBank/DDBJ databases">
        <authorList>
            <person name="Jaros S."/>
            <person name="Januszkiewicz K."/>
            <person name="Wedrychowicz H."/>
        </authorList>
    </citation>
    <scope>NUCLEOTIDE SEQUENCE [LARGE SCALE GENOMIC DNA]</scope>
    <source>
        <strain evidence="7">DSM 27989</strain>
    </source>
</reference>
<keyword evidence="3" id="KW-0378">Hydrolase</keyword>
<proteinExistence type="inferred from homology"/>
<dbReference type="SMART" id="SM00849">
    <property type="entry name" value="Lactamase_B"/>
    <property type="match status" value="1"/>
</dbReference>
<evidence type="ECO:0000256" key="2">
    <source>
        <dbReference type="ARBA" id="ARBA00022723"/>
    </source>
</evidence>
<dbReference type="Pfam" id="PF00753">
    <property type="entry name" value="Lactamase_B"/>
    <property type="match status" value="1"/>
</dbReference>
<dbReference type="EMBL" id="FRBH01000011">
    <property type="protein sequence ID" value="SHL56664.1"/>
    <property type="molecule type" value="Genomic_DNA"/>
</dbReference>
<dbReference type="InterPro" id="IPR036866">
    <property type="entry name" value="RibonucZ/Hydroxyglut_hydro"/>
</dbReference>
<reference evidence="8" key="3">
    <citation type="submission" date="2016-11" db="EMBL/GenBank/DDBJ databases">
        <authorList>
            <person name="Varghese N."/>
            <person name="Submissions S."/>
        </authorList>
    </citation>
    <scope>NUCLEOTIDE SEQUENCE [LARGE SCALE GENOMIC DNA]</scope>
    <source>
        <strain evidence="8">DSM 27989</strain>
    </source>
</reference>
<sequence length="238" mass="27818">MNIFPLIDGHFNVDKEKNFSLLNEENEGLKMAVQPFLIQIDNENILLDAGLGWLENNEPKIIQNLEHLNLNPSTISKILLSHLHKDHVDGLVKKVNGNMELIFPNASLYIQKREYEFAITQTESLSYDLSVLDFIIKNSEIIWLNDDKGNITDKIRFEVTGGHTPFLQVFWIEEQNEIAFFGSDNLPLRAYLKHRIAYKSDFDGKKAMQDRLNWEELAIENHWKVLFYHDLKNPTFQF</sequence>
<dbReference type="PANTHER" id="PTHR42978">
    <property type="entry name" value="QUORUM-QUENCHING LACTONASE YTNP-RELATED-RELATED"/>
    <property type="match status" value="1"/>
</dbReference>
<dbReference type="EMBL" id="BMFL01000013">
    <property type="protein sequence ID" value="GGF03086.1"/>
    <property type="molecule type" value="Genomic_DNA"/>
</dbReference>
<protein>
    <submittedName>
        <fullName evidence="7">Glyoxylase, beta-lactamase superfamily II</fullName>
    </submittedName>
</protein>
<keyword evidence="4" id="KW-0862">Zinc</keyword>
<dbReference type="Gene3D" id="3.60.15.10">
    <property type="entry name" value="Ribonuclease Z/Hydroxyacylglutathione hydrolase-like"/>
    <property type="match status" value="1"/>
</dbReference>
<keyword evidence="2" id="KW-0479">Metal-binding</keyword>
<dbReference type="PANTHER" id="PTHR42978:SF6">
    <property type="entry name" value="QUORUM-QUENCHING LACTONASE YTNP-RELATED"/>
    <property type="match status" value="1"/>
</dbReference>
<organism evidence="7 8">
    <name type="scientific">Chishuiella changwenlii</name>
    <dbReference type="NCBI Taxonomy" id="1434701"/>
    <lineage>
        <taxon>Bacteria</taxon>
        <taxon>Pseudomonadati</taxon>
        <taxon>Bacteroidota</taxon>
        <taxon>Flavobacteriia</taxon>
        <taxon>Flavobacteriales</taxon>
        <taxon>Weeksellaceae</taxon>
        <taxon>Chishuiella</taxon>
    </lineage>
</organism>
<feature type="domain" description="Metallo-beta-lactamase" evidence="5">
    <location>
        <begin position="32"/>
        <end position="222"/>
    </location>
</feature>
<dbReference type="InterPro" id="IPR001279">
    <property type="entry name" value="Metallo-B-lactamas"/>
</dbReference>
<accession>A0A1M7BNU9</accession>
<dbReference type="Proteomes" id="UP000650994">
    <property type="component" value="Unassembled WGS sequence"/>
</dbReference>
<dbReference type="STRING" id="1434701.SAMN05443634_11175"/>
<evidence type="ECO:0000313" key="6">
    <source>
        <dbReference type="EMBL" id="GGF03086.1"/>
    </source>
</evidence>
<reference evidence="6" key="5">
    <citation type="submission" date="2024-05" db="EMBL/GenBank/DDBJ databases">
        <authorList>
            <person name="Sun Q."/>
            <person name="Zhou Y."/>
        </authorList>
    </citation>
    <scope>NUCLEOTIDE SEQUENCE</scope>
    <source>
        <strain evidence="6">CGMCC 1.12707</strain>
    </source>
</reference>
<keyword evidence="9" id="KW-1185">Reference proteome</keyword>
<reference evidence="9" key="4">
    <citation type="journal article" date="2019" name="Int. J. Syst. Evol. Microbiol.">
        <title>The Global Catalogue of Microorganisms (GCM) 10K type strain sequencing project: providing services to taxonomists for standard genome sequencing and annotation.</title>
        <authorList>
            <consortium name="The Broad Institute Genomics Platform"/>
            <consortium name="The Broad Institute Genome Sequencing Center for Infectious Disease"/>
            <person name="Wu L."/>
            <person name="Ma J."/>
        </authorList>
    </citation>
    <scope>NUCLEOTIDE SEQUENCE [LARGE SCALE GENOMIC DNA]</scope>
    <source>
        <strain evidence="9">CGMCC 1.12707</strain>
    </source>
</reference>
<dbReference type="GO" id="GO:0046872">
    <property type="term" value="F:metal ion binding"/>
    <property type="evidence" value="ECO:0007669"/>
    <property type="project" value="UniProtKB-KW"/>
</dbReference>
<dbReference type="SUPFAM" id="SSF56281">
    <property type="entry name" value="Metallo-hydrolase/oxidoreductase"/>
    <property type="match status" value="1"/>
</dbReference>
<evidence type="ECO:0000313" key="8">
    <source>
        <dbReference type="Proteomes" id="UP000184120"/>
    </source>
</evidence>
<dbReference type="OrthoDB" id="9802897at2"/>
<dbReference type="RefSeq" id="WP_072933579.1">
    <property type="nucleotide sequence ID" value="NZ_BMFL01000013.1"/>
</dbReference>
<evidence type="ECO:0000313" key="7">
    <source>
        <dbReference type="EMBL" id="SHL56664.1"/>
    </source>
</evidence>
<evidence type="ECO:0000313" key="9">
    <source>
        <dbReference type="Proteomes" id="UP000650994"/>
    </source>
</evidence>
<evidence type="ECO:0000256" key="4">
    <source>
        <dbReference type="ARBA" id="ARBA00022833"/>
    </source>
</evidence>
<dbReference type="AlphaFoldDB" id="A0A1M7BNU9"/>
<comment type="similarity">
    <text evidence="1">Belongs to the metallo-beta-lactamase superfamily.</text>
</comment>
<dbReference type="GO" id="GO:0016787">
    <property type="term" value="F:hydrolase activity"/>
    <property type="evidence" value="ECO:0007669"/>
    <property type="project" value="UniProtKB-KW"/>
</dbReference>
<reference evidence="6" key="1">
    <citation type="journal article" date="2014" name="Int. J. Syst. Evol. Microbiol.">
        <title>Complete genome of a new Firmicutes species belonging to the dominant human colonic microbiota ('Ruminococcus bicirculans') reveals two chromosomes and a selective capacity to utilize plant glucans.</title>
        <authorList>
            <consortium name="NISC Comparative Sequencing Program"/>
            <person name="Wegmann U."/>
            <person name="Louis P."/>
            <person name="Goesmann A."/>
            <person name="Henrissat B."/>
            <person name="Duncan S.H."/>
            <person name="Flint H.J."/>
        </authorList>
    </citation>
    <scope>NUCLEOTIDE SEQUENCE</scope>
    <source>
        <strain evidence="6">CGMCC 1.12707</strain>
    </source>
</reference>
<dbReference type="Proteomes" id="UP000184120">
    <property type="component" value="Unassembled WGS sequence"/>
</dbReference>
<evidence type="ECO:0000256" key="1">
    <source>
        <dbReference type="ARBA" id="ARBA00007749"/>
    </source>
</evidence>